<evidence type="ECO:0000256" key="1">
    <source>
        <dbReference type="SAM" id="MobiDB-lite"/>
    </source>
</evidence>
<feature type="region of interest" description="Disordered" evidence="1">
    <location>
        <begin position="258"/>
        <end position="277"/>
    </location>
</feature>
<feature type="non-terminal residue" evidence="2">
    <location>
        <position position="1"/>
    </location>
</feature>
<sequence length="277" mass="30074">GSARTAEAVRAAFAEPEDAPTRALSRQLTETGDRLFARAGLQLSVARHGASNWERGANLDRAMTELSDRSALTRAIEKALTRPDEAQRIAALERLGDRADSAHHALYDDLGREGLQPHLVNPPGTNRDVQGRSGAIDGVADRLPRDGWRMAELTYAESLYERPLELAYRGLAPFTSYCLRYTWAGEGYARSVQVSANGTVLRPFHPRLTNPAYAQLAIAPQLIHAGRLRVRFTGEPGLGGSGRGVQIAESWLLALPPEQCSGGWQDPDAADGRTAMP</sequence>
<reference evidence="2" key="1">
    <citation type="submission" date="2022-03" db="EMBL/GenBank/DDBJ databases">
        <title>Identification of a novel bacterium isolated from mangrove sediments.</title>
        <authorList>
            <person name="Pan X."/>
        </authorList>
    </citation>
    <scope>NUCLEOTIDE SEQUENCE</scope>
    <source>
        <strain evidence="2">B1949</strain>
    </source>
</reference>
<comment type="caution">
    <text evidence="2">The sequence shown here is derived from an EMBL/GenBank/DDBJ whole genome shotgun (WGS) entry which is preliminary data.</text>
</comment>
<proteinExistence type="predicted"/>
<organism evidence="2 3">
    <name type="scientific">Novosphingobium organovorum</name>
    <dbReference type="NCBI Taxonomy" id="2930092"/>
    <lineage>
        <taxon>Bacteria</taxon>
        <taxon>Pseudomonadati</taxon>
        <taxon>Pseudomonadota</taxon>
        <taxon>Alphaproteobacteria</taxon>
        <taxon>Sphingomonadales</taxon>
        <taxon>Sphingomonadaceae</taxon>
        <taxon>Novosphingobium</taxon>
    </lineage>
</organism>
<gene>
    <name evidence="2" type="ORF">MTR62_08230</name>
</gene>
<accession>A0ABT0BC88</accession>
<evidence type="ECO:0000313" key="2">
    <source>
        <dbReference type="EMBL" id="MCJ2182675.1"/>
    </source>
</evidence>
<dbReference type="Proteomes" id="UP001162881">
    <property type="component" value="Unassembled WGS sequence"/>
</dbReference>
<evidence type="ECO:0000313" key="3">
    <source>
        <dbReference type="Proteomes" id="UP001162881"/>
    </source>
</evidence>
<name>A0ABT0BC88_9SPHN</name>
<protein>
    <submittedName>
        <fullName evidence="2">Uncharacterized protein</fullName>
    </submittedName>
</protein>
<dbReference type="EMBL" id="JALHLF010000023">
    <property type="protein sequence ID" value="MCJ2182675.1"/>
    <property type="molecule type" value="Genomic_DNA"/>
</dbReference>
<keyword evidence="3" id="KW-1185">Reference proteome</keyword>